<dbReference type="Proteomes" id="UP000811619">
    <property type="component" value="Unassembled WGS sequence"/>
</dbReference>
<reference evidence="1" key="1">
    <citation type="journal article" date="2020" name="bioRxiv">
        <title>Whole genome comparisons of ergot fungi reveals the divergence and evolution of species within the genus Claviceps are the result of varying mechanisms driving genome evolution and host range expansion.</title>
        <authorList>
            <person name="Wyka S.A."/>
            <person name="Mondo S.J."/>
            <person name="Liu M."/>
            <person name="Dettman J."/>
            <person name="Nalam V."/>
            <person name="Broders K.D."/>
        </authorList>
    </citation>
    <scope>NUCLEOTIDE SEQUENCE</scope>
    <source>
        <strain evidence="1">CCC 489</strain>
    </source>
</reference>
<gene>
    <name evidence="1" type="ORF">E4U42_000813</name>
</gene>
<keyword evidence="2" id="KW-1185">Reference proteome</keyword>
<dbReference type="EMBL" id="SRPY01001214">
    <property type="protein sequence ID" value="KAG5913891.1"/>
    <property type="molecule type" value="Genomic_DNA"/>
</dbReference>
<proteinExistence type="predicted"/>
<dbReference type="AlphaFoldDB" id="A0A8K0J0B6"/>
<organism evidence="1 2">
    <name type="scientific">Claviceps africana</name>
    <dbReference type="NCBI Taxonomy" id="83212"/>
    <lineage>
        <taxon>Eukaryota</taxon>
        <taxon>Fungi</taxon>
        <taxon>Dikarya</taxon>
        <taxon>Ascomycota</taxon>
        <taxon>Pezizomycotina</taxon>
        <taxon>Sordariomycetes</taxon>
        <taxon>Hypocreomycetidae</taxon>
        <taxon>Hypocreales</taxon>
        <taxon>Clavicipitaceae</taxon>
        <taxon>Claviceps</taxon>
    </lineage>
</organism>
<protein>
    <submittedName>
        <fullName evidence="1">Uncharacterized protein</fullName>
    </submittedName>
</protein>
<comment type="caution">
    <text evidence="1">The sequence shown here is derived from an EMBL/GenBank/DDBJ whole genome shotgun (WGS) entry which is preliminary data.</text>
</comment>
<sequence>MAPSYTFCRLVSVGPRAVLTSGGSWGHDTKSQPIRVLVRKAQSAKLETRPSADLGLLKVHIYTSVTRGLDQTRMNGREQGRARQPDGATIYNLQSTVCGLRSAVCGLRSAVYHQYNQDARAISAATDALQHDAG</sequence>
<feature type="non-terminal residue" evidence="1">
    <location>
        <position position="134"/>
    </location>
</feature>
<accession>A0A8K0J0B6</accession>
<evidence type="ECO:0000313" key="1">
    <source>
        <dbReference type="EMBL" id="KAG5913891.1"/>
    </source>
</evidence>
<evidence type="ECO:0000313" key="2">
    <source>
        <dbReference type="Proteomes" id="UP000811619"/>
    </source>
</evidence>
<name>A0A8K0J0B6_9HYPO</name>